<protein>
    <submittedName>
        <fullName evidence="1">Uncharacterized protein</fullName>
    </submittedName>
</protein>
<comment type="caution">
    <text evidence="1">The sequence shown here is derived from an EMBL/GenBank/DDBJ whole genome shotgun (WGS) entry which is preliminary data.</text>
</comment>
<proteinExistence type="predicted"/>
<reference evidence="1" key="1">
    <citation type="journal article" date="2018" name="Nat. Biotechnol.">
        <title>A standardized bacterial taxonomy based on genome phylogeny substantially revises the tree of life.</title>
        <authorList>
            <person name="Parks D.H."/>
            <person name="Chuvochina M."/>
            <person name="Waite D.W."/>
            <person name="Rinke C."/>
            <person name="Skarshewski A."/>
            <person name="Chaumeil P.A."/>
            <person name="Hugenholtz P."/>
        </authorList>
    </citation>
    <scope>NUCLEOTIDE SEQUENCE [LARGE SCALE GENOMIC DNA]</scope>
    <source>
        <strain evidence="1">UBA11284</strain>
    </source>
</reference>
<gene>
    <name evidence="1" type="ORF">DEO68_12640</name>
</gene>
<dbReference type="EMBL" id="DOTR01000071">
    <property type="protein sequence ID" value="HCA02991.1"/>
    <property type="molecule type" value="Genomic_DNA"/>
</dbReference>
<accession>A0A3D0KIF8</accession>
<sequence>MSYSAISGMLCSGSEPQAVFLRQELHYHAEVPFGFNVFIIGLRGHSDTESRFQGETDFILPTCTGGTVRARISCNH</sequence>
<evidence type="ECO:0000313" key="1">
    <source>
        <dbReference type="EMBL" id="HCA02991.1"/>
    </source>
</evidence>
<dbReference type="AlphaFoldDB" id="A0A3D0KIF8"/>
<organism evidence="1">
    <name type="scientific">Halomonas campaniensis</name>
    <dbReference type="NCBI Taxonomy" id="213554"/>
    <lineage>
        <taxon>Bacteria</taxon>
        <taxon>Pseudomonadati</taxon>
        <taxon>Pseudomonadota</taxon>
        <taxon>Gammaproteobacteria</taxon>
        <taxon>Oceanospirillales</taxon>
        <taxon>Halomonadaceae</taxon>
        <taxon>Halomonas</taxon>
    </lineage>
</organism>
<name>A0A3D0KIF8_9GAMM</name>